<gene>
    <name evidence="2" type="ORF">K8F61_03735</name>
</gene>
<feature type="transmembrane region" description="Helical" evidence="1">
    <location>
        <begin position="194"/>
        <end position="215"/>
    </location>
</feature>
<keyword evidence="1" id="KW-0472">Membrane</keyword>
<dbReference type="Proteomes" id="UP001199642">
    <property type="component" value="Chromosome"/>
</dbReference>
<evidence type="ECO:0000313" key="3">
    <source>
        <dbReference type="Proteomes" id="UP001199642"/>
    </source>
</evidence>
<evidence type="ECO:0000313" key="2">
    <source>
        <dbReference type="EMBL" id="UGS27329.1"/>
    </source>
</evidence>
<feature type="transmembrane region" description="Helical" evidence="1">
    <location>
        <begin position="57"/>
        <end position="80"/>
    </location>
</feature>
<keyword evidence="3" id="KW-1185">Reference proteome</keyword>
<dbReference type="RefSeq" id="WP_231820724.1">
    <property type="nucleotide sequence ID" value="NZ_CP082781.1"/>
</dbReference>
<feature type="transmembrane region" description="Helical" evidence="1">
    <location>
        <begin position="323"/>
        <end position="346"/>
    </location>
</feature>
<evidence type="ECO:0000256" key="1">
    <source>
        <dbReference type="SAM" id="Phobius"/>
    </source>
</evidence>
<dbReference type="EMBL" id="CP082781">
    <property type="protein sequence ID" value="UGS27329.1"/>
    <property type="molecule type" value="Genomic_DNA"/>
</dbReference>
<feature type="transmembrane region" description="Helical" evidence="1">
    <location>
        <begin position="100"/>
        <end position="125"/>
    </location>
</feature>
<feature type="transmembrane region" description="Helical" evidence="1">
    <location>
        <begin position="379"/>
        <end position="401"/>
    </location>
</feature>
<evidence type="ECO:0008006" key="4">
    <source>
        <dbReference type="Google" id="ProtNLM"/>
    </source>
</evidence>
<protein>
    <recommendedName>
        <fullName evidence="4">FtsX-like permease family protein</fullName>
    </recommendedName>
</protein>
<proteinExistence type="predicted"/>
<name>A0ABY3RTP2_9MICO</name>
<feature type="transmembrane region" description="Helical" evidence="1">
    <location>
        <begin position="15"/>
        <end position="37"/>
    </location>
</feature>
<keyword evidence="1" id="KW-0812">Transmembrane</keyword>
<feature type="transmembrane region" description="Helical" evidence="1">
    <location>
        <begin position="282"/>
        <end position="303"/>
    </location>
</feature>
<organism evidence="2 3">
    <name type="scientific">Microbacterium resistens</name>
    <dbReference type="NCBI Taxonomy" id="156977"/>
    <lineage>
        <taxon>Bacteria</taxon>
        <taxon>Bacillati</taxon>
        <taxon>Actinomycetota</taxon>
        <taxon>Actinomycetes</taxon>
        <taxon>Micrococcales</taxon>
        <taxon>Microbacteriaceae</taxon>
        <taxon>Microbacterium</taxon>
    </lineage>
</organism>
<feature type="transmembrane region" description="Helical" evidence="1">
    <location>
        <begin position="145"/>
        <end position="166"/>
    </location>
</feature>
<feature type="transmembrane region" description="Helical" evidence="1">
    <location>
        <begin position="413"/>
        <end position="436"/>
    </location>
</feature>
<sequence>MIRLTVADLVRQARIWSGLFLLTIVVGFVAGFAAMLVETGLVQGGAVRQTLDGASSMVLVFTGISAVIVIAGAANLTVALQQRGYALWQVVGVSPSRVGVVVRAQLGLVGIGGGLLGCALTTTVMRPLFAYFFQTWGDEVLSTPLRLGPVSFLCVGVGVGVLCMAGGHRAARRASRVPPVETLREPEPPRIRMGVLRGVLVVATLGGVTALAWRLGDGDFSSIVNRGMFLTPAVVALMAAWGPVLYPAAQRIWSALVPARMSGAWFLARHDARSRVSQSTAVIAPLMVAIALVGGLYSGAATLGAAAPAWTGQQGDWTLQTEAVAVMLGGPLLVGTTGAAVAVFMASGARERQVALLQAAGADCGVILRAAWGEATIHAATAVLLGAAATVIGSGFLAAGLGLSAPVVAWGPLLLVGAVGAGLITLATLVPTAAALRMPVSRVLAAE</sequence>
<accession>A0ABY3RTP2</accession>
<keyword evidence="1" id="KW-1133">Transmembrane helix</keyword>
<reference evidence="2 3" key="1">
    <citation type="submission" date="2023-01" db="EMBL/GenBank/DDBJ databases">
        <title>Characterization of estradiol degrading bacteria Microbacterium sp. MZT7 and reveal degrading genes through genome analysis.</title>
        <authorList>
            <person name="Hao P."/>
            <person name="Gao Y."/>
        </authorList>
    </citation>
    <scope>NUCLEOTIDE SEQUENCE [LARGE SCALE GENOMIC DNA]</scope>
    <source>
        <strain evidence="2 3">MZT7</strain>
    </source>
</reference>
<feature type="transmembrane region" description="Helical" evidence="1">
    <location>
        <begin position="227"/>
        <end position="246"/>
    </location>
</feature>